<organism evidence="1 2">
    <name type="scientific">Cannabis sativa</name>
    <name type="common">Hemp</name>
    <name type="synonym">Marijuana</name>
    <dbReference type="NCBI Taxonomy" id="3483"/>
    <lineage>
        <taxon>Eukaryota</taxon>
        <taxon>Viridiplantae</taxon>
        <taxon>Streptophyta</taxon>
        <taxon>Embryophyta</taxon>
        <taxon>Tracheophyta</taxon>
        <taxon>Spermatophyta</taxon>
        <taxon>Magnoliopsida</taxon>
        <taxon>eudicotyledons</taxon>
        <taxon>Gunneridae</taxon>
        <taxon>Pentapetalae</taxon>
        <taxon>rosids</taxon>
        <taxon>fabids</taxon>
        <taxon>Rosales</taxon>
        <taxon>Cannabaceae</taxon>
        <taxon>Cannabis</taxon>
    </lineage>
</organism>
<dbReference type="EMBL" id="UZAU01000813">
    <property type="status" value="NOT_ANNOTATED_CDS"/>
    <property type="molecule type" value="Genomic_DNA"/>
</dbReference>
<reference evidence="1" key="1">
    <citation type="submission" date="2021-03" db="UniProtKB">
        <authorList>
            <consortium name="EnsemblPlants"/>
        </authorList>
    </citation>
    <scope>IDENTIFICATION</scope>
</reference>
<sequence length="168" mass="18743">METQEEGCLLLTISKMLVSMPSDSLTFEKSEMQSFFMSGISLSPHHLPPFVLRESQKGEAKAEGYHIKFLELQASIANYECMKCTGNSASSAYQSLGTAKCCQPQSYLLSALYLRLPWLMAVVTEGVLGRRDRVLGPEPPNIMTHQIKEKNPKPPKGWEHAEAIAIWP</sequence>
<proteinExistence type="predicted"/>
<keyword evidence="2" id="KW-1185">Reference proteome</keyword>
<protein>
    <submittedName>
        <fullName evidence="1">Uncharacterized protein</fullName>
    </submittedName>
</protein>
<name>A0A803QQW3_CANSA</name>
<evidence type="ECO:0000313" key="1">
    <source>
        <dbReference type="EnsemblPlants" id="cds.evm.model.10.901"/>
    </source>
</evidence>
<dbReference type="Gramene" id="evm.model.10.901">
    <property type="protein sequence ID" value="cds.evm.model.10.901"/>
    <property type="gene ID" value="evm.TU.10.901"/>
</dbReference>
<dbReference type="AlphaFoldDB" id="A0A803QQW3"/>
<dbReference type="EnsemblPlants" id="evm.model.10.901">
    <property type="protein sequence ID" value="cds.evm.model.10.901"/>
    <property type="gene ID" value="evm.TU.10.901"/>
</dbReference>
<dbReference type="Proteomes" id="UP000596661">
    <property type="component" value="Unassembled WGS sequence"/>
</dbReference>
<accession>A0A803QQW3</accession>
<evidence type="ECO:0000313" key="2">
    <source>
        <dbReference type="Proteomes" id="UP000596661"/>
    </source>
</evidence>